<feature type="chain" id="PRO_5045867164" evidence="1">
    <location>
        <begin position="23"/>
        <end position="266"/>
    </location>
</feature>
<dbReference type="Pfam" id="PF10670">
    <property type="entry name" value="DUF4198"/>
    <property type="match status" value="1"/>
</dbReference>
<dbReference type="InterPro" id="IPR019613">
    <property type="entry name" value="DUF4198"/>
</dbReference>
<protein>
    <submittedName>
        <fullName evidence="2">ABC transporter permease</fullName>
    </submittedName>
</protein>
<reference evidence="2" key="2">
    <citation type="submission" date="2023-01" db="EMBL/GenBank/DDBJ databases">
        <authorList>
            <person name="Sun Q."/>
            <person name="Evtushenko L."/>
        </authorList>
    </citation>
    <scope>NUCLEOTIDE SEQUENCE</scope>
    <source>
        <strain evidence="2">VKM B-1499</strain>
    </source>
</reference>
<evidence type="ECO:0000313" key="2">
    <source>
        <dbReference type="EMBL" id="GLK48359.1"/>
    </source>
</evidence>
<organism evidence="2 3">
    <name type="scientific">Brevundimonas intermedia</name>
    <dbReference type="NCBI Taxonomy" id="74315"/>
    <lineage>
        <taxon>Bacteria</taxon>
        <taxon>Pseudomonadati</taxon>
        <taxon>Pseudomonadota</taxon>
        <taxon>Alphaproteobacteria</taxon>
        <taxon>Caulobacterales</taxon>
        <taxon>Caulobacteraceae</taxon>
        <taxon>Brevundimonas</taxon>
    </lineage>
</organism>
<dbReference type="Proteomes" id="UP001143509">
    <property type="component" value="Unassembled WGS sequence"/>
</dbReference>
<reference evidence="2" key="1">
    <citation type="journal article" date="2014" name="Int. J. Syst. Evol. Microbiol.">
        <title>Complete genome of a new Firmicutes species belonging to the dominant human colonic microbiota ('Ruminococcus bicirculans') reveals two chromosomes and a selective capacity to utilize plant glucans.</title>
        <authorList>
            <consortium name="NISC Comparative Sequencing Program"/>
            <person name="Wegmann U."/>
            <person name="Louis P."/>
            <person name="Goesmann A."/>
            <person name="Henrissat B."/>
            <person name="Duncan S.H."/>
            <person name="Flint H.J."/>
        </authorList>
    </citation>
    <scope>NUCLEOTIDE SEQUENCE</scope>
    <source>
        <strain evidence="2">VKM B-1499</strain>
    </source>
</reference>
<name>A0ABQ5T8K0_9CAUL</name>
<proteinExistence type="predicted"/>
<sequence length="266" mass="28118">MKKTITLLAFAAALAAPMAAQAHRAWMAPTSTSLSGNDAWVGFDAGMSNGVFIPDHAAMRMNGLVVTAPDGSAVQPEHLMQGQYRTTFDVHLTQNGTYKVANVMGGVMASYKLNGEQKRWRGSAAEYPAALPEGATEVQATRTASRIETFVTLNNATDGVFKPTGEGLELVPVTHPNDLAAGEAATFKLVKDGQPAADLEVTIARGGVRYRDNPEEMTVKTGADGAFTVTWPEAGMYWLNASVRAPAQGEALGSNASYVAVMEVLP</sequence>
<accession>A0ABQ5T8K0</accession>
<keyword evidence="3" id="KW-1185">Reference proteome</keyword>
<comment type="caution">
    <text evidence="2">The sequence shown here is derived from an EMBL/GenBank/DDBJ whole genome shotgun (WGS) entry which is preliminary data.</text>
</comment>
<dbReference type="RefSeq" id="WP_271164586.1">
    <property type="nucleotide sequence ID" value="NZ_BSFD01000002.1"/>
</dbReference>
<dbReference type="EMBL" id="BSFD01000002">
    <property type="protein sequence ID" value="GLK48359.1"/>
    <property type="molecule type" value="Genomic_DNA"/>
</dbReference>
<feature type="signal peptide" evidence="1">
    <location>
        <begin position="1"/>
        <end position="22"/>
    </location>
</feature>
<gene>
    <name evidence="2" type="ORF">GCM10017620_13320</name>
</gene>
<evidence type="ECO:0000313" key="3">
    <source>
        <dbReference type="Proteomes" id="UP001143509"/>
    </source>
</evidence>
<evidence type="ECO:0000256" key="1">
    <source>
        <dbReference type="SAM" id="SignalP"/>
    </source>
</evidence>
<keyword evidence="1" id="KW-0732">Signal</keyword>